<evidence type="ECO:0000256" key="6">
    <source>
        <dbReference type="ARBA" id="ARBA00023136"/>
    </source>
</evidence>
<dbReference type="EMBL" id="CP064955">
    <property type="protein sequence ID" value="QPK82976.1"/>
    <property type="molecule type" value="Genomic_DNA"/>
</dbReference>
<dbReference type="PANTHER" id="PTHR42718:SF47">
    <property type="entry name" value="METHYL VIOLOGEN RESISTANCE PROTEIN SMVA"/>
    <property type="match status" value="1"/>
</dbReference>
<feature type="transmembrane region" description="Helical" evidence="7">
    <location>
        <begin position="422"/>
        <end position="445"/>
    </location>
</feature>
<dbReference type="SUPFAM" id="SSF103473">
    <property type="entry name" value="MFS general substrate transporter"/>
    <property type="match status" value="1"/>
</dbReference>
<feature type="transmembrane region" description="Helical" evidence="7">
    <location>
        <begin position="71"/>
        <end position="90"/>
    </location>
</feature>
<feature type="transmembrane region" description="Helical" evidence="7">
    <location>
        <begin position="129"/>
        <end position="149"/>
    </location>
</feature>
<keyword evidence="10" id="KW-1185">Reference proteome</keyword>
<feature type="domain" description="Major facilitator superfamily (MFS) profile" evidence="8">
    <location>
        <begin position="5"/>
        <end position="440"/>
    </location>
</feature>
<dbReference type="RefSeq" id="WP_165002255.1">
    <property type="nucleotide sequence ID" value="NZ_CP064955.1"/>
</dbReference>
<dbReference type="GO" id="GO:0022857">
    <property type="term" value="F:transmembrane transporter activity"/>
    <property type="evidence" value="ECO:0007669"/>
    <property type="project" value="InterPro"/>
</dbReference>
<feature type="transmembrane region" description="Helical" evidence="7">
    <location>
        <begin position="285"/>
        <end position="307"/>
    </location>
</feature>
<dbReference type="InterPro" id="IPR020846">
    <property type="entry name" value="MFS_dom"/>
</dbReference>
<evidence type="ECO:0000259" key="8">
    <source>
        <dbReference type="PROSITE" id="PS50850"/>
    </source>
</evidence>
<reference evidence="9 10" key="1">
    <citation type="submission" date="2020-11" db="EMBL/GenBank/DDBJ databases">
        <title>Corynebacterium sp. MC1420.</title>
        <authorList>
            <person name="Zhou J."/>
        </authorList>
    </citation>
    <scope>NUCLEOTIDE SEQUENCE [LARGE SCALE GENOMIC DNA]</scope>
    <source>
        <strain evidence="9 10">MC1420</strain>
    </source>
</reference>
<protein>
    <submittedName>
        <fullName evidence="9">MFS transporter</fullName>
    </submittedName>
</protein>
<dbReference type="AlphaFoldDB" id="A0A7T0KM87"/>
<organism evidence="9 10">
    <name type="scientific">Corynebacterium qintianiae</name>
    <dbReference type="NCBI Taxonomy" id="2709392"/>
    <lineage>
        <taxon>Bacteria</taxon>
        <taxon>Bacillati</taxon>
        <taxon>Actinomycetota</taxon>
        <taxon>Actinomycetes</taxon>
        <taxon>Mycobacteriales</taxon>
        <taxon>Corynebacteriaceae</taxon>
        <taxon>Corynebacterium</taxon>
    </lineage>
</organism>
<feature type="transmembrane region" description="Helical" evidence="7">
    <location>
        <begin position="96"/>
        <end position="117"/>
    </location>
</feature>
<feature type="transmembrane region" description="Helical" evidence="7">
    <location>
        <begin position="40"/>
        <end position="59"/>
    </location>
</feature>
<feature type="transmembrane region" description="Helical" evidence="7">
    <location>
        <begin position="384"/>
        <end position="402"/>
    </location>
</feature>
<evidence type="ECO:0000313" key="9">
    <source>
        <dbReference type="EMBL" id="QPK82976.1"/>
    </source>
</evidence>
<evidence type="ECO:0000256" key="2">
    <source>
        <dbReference type="ARBA" id="ARBA00022448"/>
    </source>
</evidence>
<keyword evidence="2" id="KW-0813">Transport</keyword>
<evidence type="ECO:0000313" key="10">
    <source>
        <dbReference type="Proteomes" id="UP000594586"/>
    </source>
</evidence>
<keyword evidence="6 7" id="KW-0472">Membrane</keyword>
<feature type="transmembrane region" description="Helical" evidence="7">
    <location>
        <begin position="191"/>
        <end position="210"/>
    </location>
</feature>
<evidence type="ECO:0000256" key="1">
    <source>
        <dbReference type="ARBA" id="ARBA00004651"/>
    </source>
</evidence>
<dbReference type="CDD" id="cd17321">
    <property type="entry name" value="MFS_MMR_MDR_like"/>
    <property type="match status" value="1"/>
</dbReference>
<accession>A0A7T0KM87</accession>
<dbReference type="KEGG" id="cqn:G7Y29_09015"/>
<feature type="transmembrane region" description="Helical" evidence="7">
    <location>
        <begin position="244"/>
        <end position="265"/>
    </location>
</feature>
<feature type="transmembrane region" description="Helical" evidence="7">
    <location>
        <begin position="338"/>
        <end position="363"/>
    </location>
</feature>
<dbReference type="PANTHER" id="PTHR42718">
    <property type="entry name" value="MAJOR FACILITATOR SUPERFAMILY MULTIDRUG TRANSPORTER MFSC"/>
    <property type="match status" value="1"/>
</dbReference>
<keyword evidence="3" id="KW-1003">Cell membrane</keyword>
<proteinExistence type="predicted"/>
<dbReference type="PROSITE" id="PS50850">
    <property type="entry name" value="MFS"/>
    <property type="match status" value="1"/>
</dbReference>
<dbReference type="GO" id="GO:0005886">
    <property type="term" value="C:plasma membrane"/>
    <property type="evidence" value="ECO:0007669"/>
    <property type="project" value="UniProtKB-SubCell"/>
</dbReference>
<feature type="transmembrane region" description="Helical" evidence="7">
    <location>
        <begin position="155"/>
        <end position="179"/>
    </location>
</feature>
<dbReference type="InterPro" id="IPR036259">
    <property type="entry name" value="MFS_trans_sf"/>
</dbReference>
<comment type="subcellular location">
    <subcellularLocation>
        <location evidence="1">Cell membrane</location>
        <topology evidence="1">Multi-pass membrane protein</topology>
    </subcellularLocation>
</comment>
<keyword evidence="5 7" id="KW-1133">Transmembrane helix</keyword>
<feature type="transmembrane region" description="Helical" evidence="7">
    <location>
        <begin position="312"/>
        <end position="332"/>
    </location>
</feature>
<gene>
    <name evidence="9" type="ORF">G7Y29_09015</name>
</gene>
<dbReference type="InterPro" id="IPR011701">
    <property type="entry name" value="MFS"/>
</dbReference>
<dbReference type="Proteomes" id="UP000594586">
    <property type="component" value="Chromosome"/>
</dbReference>
<evidence type="ECO:0000256" key="3">
    <source>
        <dbReference type="ARBA" id="ARBA00022475"/>
    </source>
</evidence>
<evidence type="ECO:0000256" key="4">
    <source>
        <dbReference type="ARBA" id="ARBA00022692"/>
    </source>
</evidence>
<feature type="transmembrane region" description="Helical" evidence="7">
    <location>
        <begin position="216"/>
        <end position="232"/>
    </location>
</feature>
<dbReference type="Gene3D" id="1.20.1720.10">
    <property type="entry name" value="Multidrug resistance protein D"/>
    <property type="match status" value="1"/>
</dbReference>
<keyword evidence="4 7" id="KW-0812">Transmembrane</keyword>
<dbReference type="Gene3D" id="1.20.1250.20">
    <property type="entry name" value="MFS general substrate transporter like domains"/>
    <property type="match status" value="1"/>
</dbReference>
<evidence type="ECO:0000256" key="5">
    <source>
        <dbReference type="ARBA" id="ARBA00022989"/>
    </source>
</evidence>
<name>A0A7T0KM87_9CORY</name>
<dbReference type="Pfam" id="PF07690">
    <property type="entry name" value="MFS_1"/>
    <property type="match status" value="1"/>
</dbReference>
<sequence>MRWLLLSVLSTGLLLIGLDNSILYTALPMIQAELGAAPSQGLWIINAYPLVVAGLMLGTGTLGDKVGHARMFTIGLFLFGIASLCCAFAPTSEILIAARGFLGVGAAVMMPATLALIQQTFTVDRERNTAVGIWASVATVGAAAGPLVGGFLLEHFWWGSIFLVNVPIVVLALVAVALLRPVNQPHALAKWDAFSTVLSVLTLVCFTLTIKGQLWFVAPAALGAWAFARRQARLVHPLLTFDIFRNRIFSAGVAAAALAYVGIAAVELLTAQRFQTVAGFSPLEAGAIVSAIVVASLPSSIIGGAVLHRTGFFPLIVGGMVVAAAGSLIAAFNVENLAVFLVAMLCVGAGVGAVFSVASTAIIGSAPKHREGMAASVEEISYELGALTGVALLGTMMGSLHARFAAGGHGIAGSPDGAYDLAYAVVLSIVAAILLGTAAACAWLLRGNPKRPAASSS</sequence>
<evidence type="ECO:0000256" key="7">
    <source>
        <dbReference type="SAM" id="Phobius"/>
    </source>
</evidence>